<dbReference type="GO" id="GO:0016192">
    <property type="term" value="P:vesicle-mediated transport"/>
    <property type="evidence" value="ECO:0007669"/>
    <property type="project" value="InterPro"/>
</dbReference>
<dbReference type="EMBL" id="QGNW01002407">
    <property type="protein sequence ID" value="RVW20018.1"/>
    <property type="molecule type" value="Genomic_DNA"/>
</dbReference>
<evidence type="ECO:0000313" key="1">
    <source>
        <dbReference type="EMBL" id="RVW20018.1"/>
    </source>
</evidence>
<dbReference type="Proteomes" id="UP000288805">
    <property type="component" value="Unassembled WGS sequence"/>
</dbReference>
<comment type="caution">
    <text evidence="1">The sequence shown here is derived from an EMBL/GenBank/DDBJ whole genome shotgun (WGS) entry which is preliminary data.</text>
</comment>
<accession>A0A438CA06</accession>
<dbReference type="PANTHER" id="PTHR23101">
    <property type="entry name" value="RAB GDP/GTP EXCHANGE FACTOR"/>
    <property type="match status" value="1"/>
</dbReference>
<dbReference type="Gene3D" id="1.20.1050.80">
    <property type="entry name" value="VPS9 domain"/>
    <property type="match status" value="1"/>
</dbReference>
<evidence type="ECO:0000313" key="2">
    <source>
        <dbReference type="Proteomes" id="UP000288805"/>
    </source>
</evidence>
<dbReference type="AlphaFoldDB" id="A0A438CA06"/>
<dbReference type="InterPro" id="IPR045046">
    <property type="entry name" value="Vps9-like"/>
</dbReference>
<organism evidence="1 2">
    <name type="scientific">Vitis vinifera</name>
    <name type="common">Grape</name>
    <dbReference type="NCBI Taxonomy" id="29760"/>
    <lineage>
        <taxon>Eukaryota</taxon>
        <taxon>Viridiplantae</taxon>
        <taxon>Streptophyta</taxon>
        <taxon>Embryophyta</taxon>
        <taxon>Tracheophyta</taxon>
        <taxon>Spermatophyta</taxon>
        <taxon>Magnoliopsida</taxon>
        <taxon>eudicotyledons</taxon>
        <taxon>Gunneridae</taxon>
        <taxon>Pentapetalae</taxon>
        <taxon>rosids</taxon>
        <taxon>Vitales</taxon>
        <taxon>Vitaceae</taxon>
        <taxon>Viteae</taxon>
        <taxon>Vitis</taxon>
    </lineage>
</organism>
<dbReference type="SUPFAM" id="SSF109993">
    <property type="entry name" value="VPS9 domain"/>
    <property type="match status" value="1"/>
</dbReference>
<dbReference type="GO" id="GO:0005085">
    <property type="term" value="F:guanyl-nucleotide exchange factor activity"/>
    <property type="evidence" value="ECO:0007669"/>
    <property type="project" value="InterPro"/>
</dbReference>
<dbReference type="InterPro" id="IPR037191">
    <property type="entry name" value="VPS9_dom_sf"/>
</dbReference>
<name>A0A438CA06_VITVI</name>
<dbReference type="PANTHER" id="PTHR23101:SF63">
    <property type="entry name" value="VACUOLAR PROTEIN SORTING-ASSOCIATED PROTEIN 9A-LIKE ISOFORM X1"/>
    <property type="match status" value="1"/>
</dbReference>
<proteinExistence type="predicted"/>
<protein>
    <submittedName>
        <fullName evidence="1">Vacuolar protein sorting-associated protein 9A</fullName>
    </submittedName>
</protein>
<reference evidence="1 2" key="1">
    <citation type="journal article" date="2018" name="PLoS Genet.">
        <title>Population sequencing reveals clonal diversity and ancestral inbreeding in the grapevine cultivar Chardonnay.</title>
        <authorList>
            <person name="Roach M.J."/>
            <person name="Johnson D.L."/>
            <person name="Bohlmann J."/>
            <person name="van Vuuren H.J."/>
            <person name="Jones S.J."/>
            <person name="Pretorius I.S."/>
            <person name="Schmidt S.A."/>
            <person name="Borneman A.R."/>
        </authorList>
    </citation>
    <scope>NUCLEOTIDE SEQUENCE [LARGE SCALE GENOMIC DNA]</scope>
    <source>
        <strain evidence="2">cv. Chardonnay</strain>
        <tissue evidence="1">Leaf</tissue>
    </source>
</reference>
<sequence length="115" mass="12941">MRVQRMPIKGILLEGQGIISSGGWAQESAHNVGKILAFERKYAYFGMGLEKYVMTKLFSRTFAASPEDAKADQEISEKISLLQNFLRPEHLDIPAVLQNEASWLVFNLLDRLSLG</sequence>
<gene>
    <name evidence="1" type="primary">VPS9A_0</name>
    <name evidence="1" type="ORF">CK203_113100</name>
</gene>